<accession>A0AAX1N4F6</accession>
<gene>
    <name evidence="3" type="ORF">KMW28_01110</name>
</gene>
<feature type="domain" description="Lipid/polyisoprenoid-binding YceI-like" evidence="2">
    <location>
        <begin position="26"/>
        <end position="186"/>
    </location>
</feature>
<dbReference type="SUPFAM" id="SSF101874">
    <property type="entry name" value="YceI-like"/>
    <property type="match status" value="1"/>
</dbReference>
<feature type="signal peptide" evidence="1">
    <location>
        <begin position="1"/>
        <end position="21"/>
    </location>
</feature>
<proteinExistence type="predicted"/>
<dbReference type="AlphaFoldDB" id="A0AAX1N4F6"/>
<evidence type="ECO:0000313" key="3">
    <source>
        <dbReference type="EMBL" id="QWG02211.1"/>
    </source>
</evidence>
<evidence type="ECO:0000313" key="4">
    <source>
        <dbReference type="Proteomes" id="UP000678679"/>
    </source>
</evidence>
<dbReference type="Pfam" id="PF04264">
    <property type="entry name" value="YceI"/>
    <property type="match status" value="1"/>
</dbReference>
<dbReference type="RefSeq" id="WP_066210855.1">
    <property type="nucleotide sequence ID" value="NZ_CP076132.1"/>
</dbReference>
<dbReference type="InterPro" id="IPR007372">
    <property type="entry name" value="Lipid/polyisoprenoid-bd_YceI"/>
</dbReference>
<name>A0AAX1N4F6_9BACT</name>
<sequence length="186" mass="19912">MKTKIISTIVCILGIVASSYAQSSKNLVLGESKVVALGTSNTHDWEGDVKKMSGDASITIEDNQIKSIESLQVTMEVNSMESGKGSLDSNMHKTMNAKKHPKMTYKLTSASVDANGKVTAKGQLTINGTTKDITLNPVASLAGDKVTFKGETTFNMSAYGVEPPSLMFGAIKVEDEVKIEMNVVFN</sequence>
<organism evidence="3 4">
    <name type="scientific">Flammeovirga yaeyamensis</name>
    <dbReference type="NCBI Taxonomy" id="367791"/>
    <lineage>
        <taxon>Bacteria</taxon>
        <taxon>Pseudomonadati</taxon>
        <taxon>Bacteroidota</taxon>
        <taxon>Cytophagia</taxon>
        <taxon>Cytophagales</taxon>
        <taxon>Flammeovirgaceae</taxon>
        <taxon>Flammeovirga</taxon>
    </lineage>
</organism>
<dbReference type="SMART" id="SM00867">
    <property type="entry name" value="YceI"/>
    <property type="match status" value="1"/>
</dbReference>
<dbReference type="PANTHER" id="PTHR34406:SF1">
    <property type="entry name" value="PROTEIN YCEI"/>
    <property type="match status" value="1"/>
</dbReference>
<reference evidence="3 4" key="1">
    <citation type="submission" date="2021-05" db="EMBL/GenBank/DDBJ databases">
        <title>Comparative genomic studies on the polysaccharide-degrading batcterial strains of the Flammeovirga genus.</title>
        <authorList>
            <person name="Zewei F."/>
            <person name="Zheng Z."/>
            <person name="Yu L."/>
            <person name="Ruyue G."/>
            <person name="Yanhong M."/>
            <person name="Yuanyuan C."/>
            <person name="Jingyan G."/>
            <person name="Wenjun H."/>
        </authorList>
    </citation>
    <scope>NUCLEOTIDE SEQUENCE [LARGE SCALE GENOMIC DNA]</scope>
    <source>
        <strain evidence="3 4">NBRC:100898</strain>
    </source>
</reference>
<evidence type="ECO:0000259" key="2">
    <source>
        <dbReference type="SMART" id="SM00867"/>
    </source>
</evidence>
<dbReference type="EMBL" id="CP076132">
    <property type="protein sequence ID" value="QWG02211.1"/>
    <property type="molecule type" value="Genomic_DNA"/>
</dbReference>
<keyword evidence="1" id="KW-0732">Signal</keyword>
<protein>
    <submittedName>
        <fullName evidence="3">YceI family protein</fullName>
    </submittedName>
</protein>
<keyword evidence="4" id="KW-1185">Reference proteome</keyword>
<dbReference type="InterPro" id="IPR036761">
    <property type="entry name" value="TTHA0802/YceI-like_sf"/>
</dbReference>
<dbReference type="Gene3D" id="2.40.128.110">
    <property type="entry name" value="Lipid/polyisoprenoid-binding, YceI-like"/>
    <property type="match status" value="1"/>
</dbReference>
<dbReference type="Proteomes" id="UP000678679">
    <property type="component" value="Chromosome 1"/>
</dbReference>
<feature type="chain" id="PRO_5043735130" evidence="1">
    <location>
        <begin position="22"/>
        <end position="186"/>
    </location>
</feature>
<dbReference type="KEGG" id="fya:KMW28_01110"/>
<evidence type="ECO:0000256" key="1">
    <source>
        <dbReference type="SAM" id="SignalP"/>
    </source>
</evidence>
<dbReference type="PANTHER" id="PTHR34406">
    <property type="entry name" value="PROTEIN YCEI"/>
    <property type="match status" value="1"/>
</dbReference>